<feature type="compositionally biased region" description="Basic and acidic residues" evidence="1">
    <location>
        <begin position="187"/>
        <end position="210"/>
    </location>
</feature>
<keyword evidence="2" id="KW-0812">Transmembrane</keyword>
<keyword evidence="4" id="KW-1185">Reference proteome</keyword>
<reference evidence="3" key="1">
    <citation type="submission" date="2021-01" db="EMBL/GenBank/DDBJ databases">
        <authorList>
            <consortium name="Aspergillus chevalieri M1 genome sequencing consortium"/>
            <person name="Kazuki M."/>
            <person name="Futagami T."/>
        </authorList>
    </citation>
    <scope>NUCLEOTIDE SEQUENCE</scope>
    <source>
        <strain evidence="3">M1</strain>
    </source>
</reference>
<dbReference type="RefSeq" id="XP_043133767.1">
    <property type="nucleotide sequence ID" value="XM_043285035.1"/>
</dbReference>
<reference evidence="3" key="2">
    <citation type="submission" date="2021-02" db="EMBL/GenBank/DDBJ databases">
        <title>Aspergillus chevalieri M1 genome sequence.</title>
        <authorList>
            <person name="Kadooka C."/>
            <person name="Mori K."/>
            <person name="Futagami T."/>
        </authorList>
    </citation>
    <scope>NUCLEOTIDE SEQUENCE</scope>
    <source>
        <strain evidence="3">M1</strain>
    </source>
</reference>
<keyword evidence="2" id="KW-1133">Transmembrane helix</keyword>
<evidence type="ECO:0000313" key="4">
    <source>
        <dbReference type="Proteomes" id="UP000637239"/>
    </source>
</evidence>
<feature type="transmembrane region" description="Helical" evidence="2">
    <location>
        <begin position="129"/>
        <end position="155"/>
    </location>
</feature>
<evidence type="ECO:0000313" key="3">
    <source>
        <dbReference type="EMBL" id="BCR85245.1"/>
    </source>
</evidence>
<dbReference type="KEGG" id="ache:ACHE_20703A"/>
<organism evidence="3 4">
    <name type="scientific">Aspergillus chevalieri</name>
    <name type="common">Eurotium chevalieri</name>
    <dbReference type="NCBI Taxonomy" id="182096"/>
    <lineage>
        <taxon>Eukaryota</taxon>
        <taxon>Fungi</taxon>
        <taxon>Dikarya</taxon>
        <taxon>Ascomycota</taxon>
        <taxon>Pezizomycotina</taxon>
        <taxon>Eurotiomycetes</taxon>
        <taxon>Eurotiomycetidae</taxon>
        <taxon>Eurotiales</taxon>
        <taxon>Aspergillaceae</taxon>
        <taxon>Aspergillus</taxon>
        <taxon>Aspergillus subgen. Aspergillus</taxon>
    </lineage>
</organism>
<feature type="region of interest" description="Disordered" evidence="1">
    <location>
        <begin position="166"/>
        <end position="227"/>
    </location>
</feature>
<accession>A0A7R7VIB2</accession>
<keyword evidence="2" id="KW-0472">Membrane</keyword>
<sequence length="227" mass="24101">MNMMDEDLGLLFPRQSSGTCSAGSIAEEATCVPESTCDGAIFPNQCGTGSECCFIRPCSVSEGSGMCKNDTRDACGGVFYTGDISKAPCPGDSTIRCCVTFENMNNGTNGDGSSNSSDSSSSGLTSSQIGGIVGGVVGGVIVLAALFLVFSFGYWRKRQRDRQIPVEIPSGRDRKEEENSGQGRFMSEVEAREVGELDAGNERRELDEHGQAVYELEGVSPVDGRKR</sequence>
<dbReference type="AlphaFoldDB" id="A0A7R7VIB2"/>
<dbReference type="EMBL" id="AP024417">
    <property type="protein sequence ID" value="BCR85245.1"/>
    <property type="molecule type" value="Genomic_DNA"/>
</dbReference>
<name>A0A7R7VIB2_ASPCH</name>
<proteinExistence type="predicted"/>
<evidence type="ECO:0000256" key="1">
    <source>
        <dbReference type="SAM" id="MobiDB-lite"/>
    </source>
</evidence>
<protein>
    <submittedName>
        <fullName evidence="3">Uncharacterized protein</fullName>
    </submittedName>
</protein>
<dbReference type="Proteomes" id="UP000637239">
    <property type="component" value="Chromosome 2"/>
</dbReference>
<evidence type="ECO:0000256" key="2">
    <source>
        <dbReference type="SAM" id="Phobius"/>
    </source>
</evidence>
<dbReference type="GeneID" id="66979604"/>
<gene>
    <name evidence="3" type="ORF">ACHE_20703A</name>
</gene>